<dbReference type="Proteomes" id="UP001454036">
    <property type="component" value="Unassembled WGS sequence"/>
</dbReference>
<organism evidence="7 8">
    <name type="scientific">Lithospermum erythrorhizon</name>
    <name type="common">Purple gromwell</name>
    <name type="synonym">Lithospermum officinale var. erythrorhizon</name>
    <dbReference type="NCBI Taxonomy" id="34254"/>
    <lineage>
        <taxon>Eukaryota</taxon>
        <taxon>Viridiplantae</taxon>
        <taxon>Streptophyta</taxon>
        <taxon>Embryophyta</taxon>
        <taxon>Tracheophyta</taxon>
        <taxon>Spermatophyta</taxon>
        <taxon>Magnoliopsida</taxon>
        <taxon>eudicotyledons</taxon>
        <taxon>Gunneridae</taxon>
        <taxon>Pentapetalae</taxon>
        <taxon>asterids</taxon>
        <taxon>lamiids</taxon>
        <taxon>Boraginales</taxon>
        <taxon>Boraginaceae</taxon>
        <taxon>Boraginoideae</taxon>
        <taxon>Lithospermeae</taxon>
        <taxon>Lithospermum</taxon>
    </lineage>
</organism>
<evidence type="ECO:0000256" key="3">
    <source>
        <dbReference type="ARBA" id="ARBA00022679"/>
    </source>
</evidence>
<sequence length="403" mass="46074">MGAEKKWVFTLFSAAFISLLIFISTIFGFSSSYYMPFSSHKPFTSVVGRVQGRPPAFAYYISGGHGDVDRMFRLLLAVYHPRNRYLLHISTDGTSTERVKLGELVKSVPSVRAFGNVDVIGKPDPGTYMGSSNVAAVLRASSILLKVDGGWDWFITLSAKDYPLITQDDLSHVFSLVKRDLNFIDHTSDLGFKEDQRVKPIVVDPGLYLARRTQIFHATEKRPLPDAYKIFTGSPWFTLSRSFLEFCVFGWDNLPRTLLMYFTNAVLPQEFYFHSVICNSLEFRNTTVNNDLRFMVWDNPPKMEPHFLNTTNFKQMVESGAGFARQFKKDDPVLDMVDEKILQRGHNRVTPGAWCKGGSRWLMDPCSRWGNVNVLRPSQYFKKFQESIDKLLDDVKSQSNQCR</sequence>
<protein>
    <submittedName>
        <fullName evidence="7">Glycosyltransferase</fullName>
    </submittedName>
</protein>
<dbReference type="AlphaFoldDB" id="A0AAV3RXU8"/>
<keyword evidence="3" id="KW-0808">Transferase</keyword>
<evidence type="ECO:0000256" key="2">
    <source>
        <dbReference type="ARBA" id="ARBA00022676"/>
    </source>
</evidence>
<keyword evidence="4 6" id="KW-0472">Membrane</keyword>
<dbReference type="PANTHER" id="PTHR45719">
    <property type="entry name" value="GLYCOSYLTRANSFERASE"/>
    <property type="match status" value="1"/>
</dbReference>
<feature type="transmembrane region" description="Helical" evidence="6">
    <location>
        <begin position="7"/>
        <end position="29"/>
    </location>
</feature>
<dbReference type="Pfam" id="PF02485">
    <property type="entry name" value="Branch"/>
    <property type="match status" value="1"/>
</dbReference>
<evidence type="ECO:0000313" key="7">
    <source>
        <dbReference type="EMBL" id="GAA0185759.1"/>
    </source>
</evidence>
<keyword evidence="8" id="KW-1185">Reference proteome</keyword>
<name>A0AAV3RXU8_LITER</name>
<keyword evidence="2" id="KW-0328">Glycosyltransferase</keyword>
<keyword evidence="6" id="KW-1133">Transmembrane helix</keyword>
<comment type="subcellular location">
    <subcellularLocation>
        <location evidence="1">Membrane</location>
        <topology evidence="1">Single-pass type II membrane protein</topology>
    </subcellularLocation>
</comment>
<dbReference type="InterPro" id="IPR003406">
    <property type="entry name" value="Glyco_trans_14"/>
</dbReference>
<dbReference type="EMBL" id="BAABME010013046">
    <property type="protein sequence ID" value="GAA0185759.1"/>
    <property type="molecule type" value="Genomic_DNA"/>
</dbReference>
<comment type="caution">
    <text evidence="7">The sequence shown here is derived from an EMBL/GenBank/DDBJ whole genome shotgun (WGS) entry which is preliminary data.</text>
</comment>
<dbReference type="InterPro" id="IPR044610">
    <property type="entry name" value="GLCAT14A/B/C"/>
</dbReference>
<gene>
    <name evidence="7" type="ORF">LIER_33047</name>
</gene>
<keyword evidence="5" id="KW-0325">Glycoprotein</keyword>
<proteinExistence type="predicted"/>
<evidence type="ECO:0000256" key="6">
    <source>
        <dbReference type="SAM" id="Phobius"/>
    </source>
</evidence>
<evidence type="ECO:0000313" key="8">
    <source>
        <dbReference type="Proteomes" id="UP001454036"/>
    </source>
</evidence>
<evidence type="ECO:0000256" key="1">
    <source>
        <dbReference type="ARBA" id="ARBA00004606"/>
    </source>
</evidence>
<reference evidence="7 8" key="1">
    <citation type="submission" date="2024-01" db="EMBL/GenBank/DDBJ databases">
        <title>The complete chloroplast genome sequence of Lithospermum erythrorhizon: insights into the phylogenetic relationship among Boraginaceae species and the maternal lineages of purple gromwells.</title>
        <authorList>
            <person name="Okada T."/>
            <person name="Watanabe K."/>
        </authorList>
    </citation>
    <scope>NUCLEOTIDE SEQUENCE [LARGE SCALE GENOMIC DNA]</scope>
</reference>
<dbReference type="GO" id="GO:0015020">
    <property type="term" value="F:glucuronosyltransferase activity"/>
    <property type="evidence" value="ECO:0007669"/>
    <property type="project" value="InterPro"/>
</dbReference>
<evidence type="ECO:0000256" key="5">
    <source>
        <dbReference type="ARBA" id="ARBA00023180"/>
    </source>
</evidence>
<dbReference type="PANTHER" id="PTHR45719:SF14">
    <property type="entry name" value="BETA-GLUCURONOSYLTRANSFERASE GLCAT14A"/>
    <property type="match status" value="1"/>
</dbReference>
<evidence type="ECO:0000256" key="4">
    <source>
        <dbReference type="ARBA" id="ARBA00023136"/>
    </source>
</evidence>
<keyword evidence="6" id="KW-0812">Transmembrane</keyword>
<accession>A0AAV3RXU8</accession>
<dbReference type="GO" id="GO:0016020">
    <property type="term" value="C:membrane"/>
    <property type="evidence" value="ECO:0007669"/>
    <property type="project" value="UniProtKB-SubCell"/>
</dbReference>